<proteinExistence type="predicted"/>
<feature type="signal peptide" evidence="1">
    <location>
        <begin position="1"/>
        <end position="27"/>
    </location>
</feature>
<feature type="chain" id="PRO_5039428406" description="Secreted protein" evidence="1">
    <location>
        <begin position="28"/>
        <end position="190"/>
    </location>
</feature>
<sequence length="190" mass="19685">MRSLGRVTASAVLAVLMLLGGAVAATADEPDADPADLADLLPVTTEVEVGPQLPADLPALTSLAVAKGGAQTVSPMATGCWTQRWTWRPRSAAGTVLYTFYHVGYWCASGTRVTAARVASAGGETRTPGWQYRGIVDRGAGVVSNQGRSFTQHKFTLRAGGIEVQSRLQCARVRGAASGGSSSDGTCGIY</sequence>
<reference evidence="3" key="1">
    <citation type="submission" date="2016-10" db="EMBL/GenBank/DDBJ databases">
        <authorList>
            <person name="Varghese N."/>
            <person name="Submissions S."/>
        </authorList>
    </citation>
    <scope>NUCLEOTIDE SEQUENCE [LARGE SCALE GENOMIC DNA]</scope>
    <source>
        <strain evidence="3">DSM 19083</strain>
    </source>
</reference>
<dbReference type="STRING" id="285351.SAMN04488035_2589"/>
<accession>A0A1I2HVZ0</accession>
<gene>
    <name evidence="2" type="ORF">SAMN04488035_2589</name>
</gene>
<dbReference type="EMBL" id="FONZ01000005">
    <property type="protein sequence ID" value="SFF34194.1"/>
    <property type="molecule type" value="Genomic_DNA"/>
</dbReference>
<evidence type="ECO:0000313" key="3">
    <source>
        <dbReference type="Proteomes" id="UP000198520"/>
    </source>
</evidence>
<keyword evidence="1" id="KW-0732">Signal</keyword>
<protein>
    <recommendedName>
        <fullName evidence="4">Secreted protein</fullName>
    </recommendedName>
</protein>
<organism evidence="2 3">
    <name type="scientific">Flavimobilis marinus</name>
    <dbReference type="NCBI Taxonomy" id="285351"/>
    <lineage>
        <taxon>Bacteria</taxon>
        <taxon>Bacillati</taxon>
        <taxon>Actinomycetota</taxon>
        <taxon>Actinomycetes</taxon>
        <taxon>Micrococcales</taxon>
        <taxon>Jonesiaceae</taxon>
        <taxon>Flavimobilis</taxon>
    </lineage>
</organism>
<evidence type="ECO:0000256" key="1">
    <source>
        <dbReference type="SAM" id="SignalP"/>
    </source>
</evidence>
<evidence type="ECO:0000313" key="2">
    <source>
        <dbReference type="EMBL" id="SFF34194.1"/>
    </source>
</evidence>
<dbReference type="AlphaFoldDB" id="A0A1I2HVZ0"/>
<evidence type="ECO:0008006" key="4">
    <source>
        <dbReference type="Google" id="ProtNLM"/>
    </source>
</evidence>
<name>A0A1I2HVZ0_9MICO</name>
<keyword evidence="3" id="KW-1185">Reference proteome</keyword>
<dbReference type="Proteomes" id="UP000198520">
    <property type="component" value="Unassembled WGS sequence"/>
</dbReference>